<dbReference type="RefSeq" id="WP_187596594.1">
    <property type="nucleotide sequence ID" value="NZ_CP060714.1"/>
</dbReference>
<gene>
    <name evidence="2" type="ORF">H9K76_17485</name>
</gene>
<protein>
    <recommendedName>
        <fullName evidence="4">Toxin CptA</fullName>
    </recommendedName>
</protein>
<dbReference type="Proteomes" id="UP000515811">
    <property type="component" value="Chromosome"/>
</dbReference>
<keyword evidence="1" id="KW-0472">Membrane</keyword>
<reference evidence="2 3" key="1">
    <citation type="submission" date="2020-08" db="EMBL/GenBank/DDBJ databases">
        <title>Genome sequence of Diaphorobacter ruginosibacter DSM 27467T.</title>
        <authorList>
            <person name="Hyun D.-W."/>
            <person name="Bae J.-W."/>
        </authorList>
    </citation>
    <scope>NUCLEOTIDE SEQUENCE [LARGE SCALE GENOMIC DNA]</scope>
    <source>
        <strain evidence="2 3">DSM 27467</strain>
    </source>
</reference>
<name>A0A7G9RL51_9BURK</name>
<feature type="transmembrane region" description="Helical" evidence="1">
    <location>
        <begin position="27"/>
        <end position="47"/>
    </location>
</feature>
<keyword evidence="1" id="KW-1133">Transmembrane helix</keyword>
<organism evidence="2 3">
    <name type="scientific">Diaphorobacter ruginosibacter</name>
    <dbReference type="NCBI Taxonomy" id="1715720"/>
    <lineage>
        <taxon>Bacteria</taxon>
        <taxon>Pseudomonadati</taxon>
        <taxon>Pseudomonadota</taxon>
        <taxon>Betaproteobacteria</taxon>
        <taxon>Burkholderiales</taxon>
        <taxon>Comamonadaceae</taxon>
        <taxon>Diaphorobacter</taxon>
    </lineage>
</organism>
<keyword evidence="3" id="KW-1185">Reference proteome</keyword>
<feature type="transmembrane region" description="Helical" evidence="1">
    <location>
        <begin position="59"/>
        <end position="78"/>
    </location>
</feature>
<evidence type="ECO:0008006" key="4">
    <source>
        <dbReference type="Google" id="ProtNLM"/>
    </source>
</evidence>
<evidence type="ECO:0000313" key="2">
    <source>
        <dbReference type="EMBL" id="QNN56326.1"/>
    </source>
</evidence>
<proteinExistence type="predicted"/>
<evidence type="ECO:0000256" key="1">
    <source>
        <dbReference type="SAM" id="Phobius"/>
    </source>
</evidence>
<sequence>MTAADRIFRHHLHAPAVRYPARRSRMALWWITALSACALLLLGMWLATGMPAPRPVGPASLALALWVVVTCGALHWWWRNPVAVLCWDGIQWELQTVAQEHALCADVEILMDFQSVLLVRARVLGSPRVLWCLLEEKADPSSWADLRRAVYCRAHADPLLSGGSAH</sequence>
<dbReference type="AlphaFoldDB" id="A0A7G9RL51"/>
<evidence type="ECO:0000313" key="3">
    <source>
        <dbReference type="Proteomes" id="UP000515811"/>
    </source>
</evidence>
<dbReference type="EMBL" id="CP060714">
    <property type="protein sequence ID" value="QNN56326.1"/>
    <property type="molecule type" value="Genomic_DNA"/>
</dbReference>
<dbReference type="KEGG" id="drg:H9K76_17485"/>
<accession>A0A7G9RL51</accession>
<keyword evidence="1" id="KW-0812">Transmembrane</keyword>